<evidence type="ECO:0000313" key="2">
    <source>
        <dbReference type="Proteomes" id="UP001154265"/>
    </source>
</evidence>
<sequence>MEFTSRLFDWLAKGDPSKILNRQTKFADIVVEAQEIDHNAYLFDFVENTDDDLIKDRNNQGEILYFDNELVLASSLIDDPDTPDEDKELYEEILRDSELEIADYGE</sequence>
<protein>
    <submittedName>
        <fullName evidence="1">Uncharacterized protein</fullName>
    </submittedName>
</protein>
<accession>A0ABT6EYI9</accession>
<reference evidence="1" key="2">
    <citation type="submission" date="2022-01" db="EMBL/GenBank/DDBJ databases">
        <authorList>
            <person name="Zivanovic Y."/>
            <person name="Moreira D."/>
            <person name="Lopez-Garcia P."/>
        </authorList>
    </citation>
    <scope>NUCLEOTIDE SEQUENCE</scope>
    <source>
        <strain evidence="1">G9</strain>
    </source>
</reference>
<evidence type="ECO:0000313" key="1">
    <source>
        <dbReference type="EMBL" id="MDG2990559.1"/>
    </source>
</evidence>
<reference evidence="1" key="1">
    <citation type="journal article" date="2022" name="Genome Biol. Evol.">
        <title>A New Gene Family Diagnostic for Intracellular Biomineralization of Amorphous Ca Carbonates by Cyanobacteria.</title>
        <authorList>
            <person name="Benzerara K."/>
            <person name="Duprat E."/>
            <person name="Bitard-Feildel T."/>
            <person name="Caumes G."/>
            <person name="Cassier-Chauvat C."/>
            <person name="Chauvat F."/>
            <person name="Dezi M."/>
            <person name="Diop S.I."/>
            <person name="Gaschignard G."/>
            <person name="Gorgen S."/>
            <person name="Gugger M."/>
            <person name="Lopez-Garcia P."/>
            <person name="Millet M."/>
            <person name="Skouri-Panet F."/>
            <person name="Moreira D."/>
            <person name="Callebaut I."/>
        </authorList>
    </citation>
    <scope>NUCLEOTIDE SEQUENCE</scope>
    <source>
        <strain evidence="1">G9</strain>
    </source>
</reference>
<gene>
    <name evidence="1" type="ORF">L3556_06365</name>
</gene>
<dbReference type="RefSeq" id="WP_277866466.1">
    <property type="nucleotide sequence ID" value="NZ_JAKKUT010000002.1"/>
</dbReference>
<organism evidence="1 2">
    <name type="scientific">Candidatus Synechococcus calcipolaris G9</name>
    <dbReference type="NCBI Taxonomy" id="1497997"/>
    <lineage>
        <taxon>Bacteria</taxon>
        <taxon>Bacillati</taxon>
        <taxon>Cyanobacteriota</taxon>
        <taxon>Cyanophyceae</taxon>
        <taxon>Synechococcales</taxon>
        <taxon>Synechococcaceae</taxon>
        <taxon>Synechococcus</taxon>
    </lineage>
</organism>
<dbReference type="EMBL" id="JAKKUT010000002">
    <property type="protein sequence ID" value="MDG2990559.1"/>
    <property type="molecule type" value="Genomic_DNA"/>
</dbReference>
<comment type="caution">
    <text evidence="1">The sequence shown here is derived from an EMBL/GenBank/DDBJ whole genome shotgun (WGS) entry which is preliminary data.</text>
</comment>
<name>A0ABT6EYI9_9SYNE</name>
<dbReference type="Proteomes" id="UP001154265">
    <property type="component" value="Unassembled WGS sequence"/>
</dbReference>
<keyword evidence="2" id="KW-1185">Reference proteome</keyword>
<proteinExistence type="predicted"/>